<proteinExistence type="predicted"/>
<protein>
    <submittedName>
        <fullName evidence="1">Uncharacterized protein</fullName>
    </submittedName>
</protein>
<gene>
    <name evidence="1" type="ORF">METZ01_LOCUS205957</name>
</gene>
<reference evidence="1" key="1">
    <citation type="submission" date="2018-05" db="EMBL/GenBank/DDBJ databases">
        <authorList>
            <person name="Lanie J.A."/>
            <person name="Ng W.-L."/>
            <person name="Kazmierczak K.M."/>
            <person name="Andrzejewski T.M."/>
            <person name="Davidsen T.M."/>
            <person name="Wayne K.J."/>
            <person name="Tettelin H."/>
            <person name="Glass J.I."/>
            <person name="Rusch D."/>
            <person name="Podicherti R."/>
            <person name="Tsui H.-C.T."/>
            <person name="Winkler M.E."/>
        </authorList>
    </citation>
    <scope>NUCLEOTIDE SEQUENCE</scope>
</reference>
<accession>A0A382ESZ9</accession>
<organism evidence="1">
    <name type="scientific">marine metagenome</name>
    <dbReference type="NCBI Taxonomy" id="408172"/>
    <lineage>
        <taxon>unclassified sequences</taxon>
        <taxon>metagenomes</taxon>
        <taxon>ecological metagenomes</taxon>
    </lineage>
</organism>
<evidence type="ECO:0000313" key="1">
    <source>
        <dbReference type="EMBL" id="SVB53103.1"/>
    </source>
</evidence>
<name>A0A382ESZ9_9ZZZZ</name>
<dbReference type="EMBL" id="UINC01045849">
    <property type="protein sequence ID" value="SVB53103.1"/>
    <property type="molecule type" value="Genomic_DNA"/>
</dbReference>
<sequence length="82" mass="9529">MNLQNGKHRNNCLTKLRHKRIINTGSNMIKNNRPENLSKKGNRTTLTRRPLSEMEMIDLMIYGEDVLENMVDPSRTESLTSE</sequence>
<dbReference type="AlphaFoldDB" id="A0A382ESZ9"/>